<dbReference type="NCBIfam" id="TIGR03083">
    <property type="entry name" value="maleylpyruvate isomerase family mycothiol-dependent enzyme"/>
    <property type="match status" value="1"/>
</dbReference>
<gene>
    <name evidence="1" type="ORF">Acor_84570</name>
</gene>
<evidence type="ECO:0008006" key="3">
    <source>
        <dbReference type="Google" id="ProtNLM"/>
    </source>
</evidence>
<sequence>MALSDRPAERHRQIAGLFTERVAGTPSWDVPSPVADWTARDVVRHLTDWSHGFLASSAGVDLPRGPSVDENPVASWQIHCDAVQALLDDPETIHRELTNPHMGTLPLATAIDQVYTADVFMHTWDLSRATGQDDRLDPDFCAQLLGGMEQMEDVLRSSGQYGARLEVPDGADVQTRLLGFIGRDPFWPRR</sequence>
<proteinExistence type="predicted"/>
<dbReference type="InterPro" id="IPR017520">
    <property type="entry name" value="CHP03086"/>
</dbReference>
<dbReference type="OrthoDB" id="5185819at2"/>
<evidence type="ECO:0000313" key="1">
    <source>
        <dbReference type="EMBL" id="GES06388.1"/>
    </source>
</evidence>
<dbReference type="AlphaFoldDB" id="A0A5M3WJ37"/>
<dbReference type="InterPro" id="IPR034660">
    <property type="entry name" value="DinB/YfiT-like"/>
</dbReference>
<accession>A0A5M3WJ37</accession>
<name>A0A5M3WJ37_9ACTN</name>
<dbReference type="Proteomes" id="UP000334990">
    <property type="component" value="Unassembled WGS sequence"/>
</dbReference>
<dbReference type="RefSeq" id="WP_155342297.1">
    <property type="nucleotide sequence ID" value="NZ_BAAABN010000048.1"/>
</dbReference>
<dbReference type="SUPFAM" id="SSF109854">
    <property type="entry name" value="DinB/YfiT-like putative metalloenzymes"/>
    <property type="match status" value="1"/>
</dbReference>
<dbReference type="EMBL" id="BLAD01000162">
    <property type="protein sequence ID" value="GES06388.1"/>
    <property type="molecule type" value="Genomic_DNA"/>
</dbReference>
<organism evidence="1 2">
    <name type="scientific">Acrocarpospora corrugata</name>
    <dbReference type="NCBI Taxonomy" id="35763"/>
    <lineage>
        <taxon>Bacteria</taxon>
        <taxon>Bacillati</taxon>
        <taxon>Actinomycetota</taxon>
        <taxon>Actinomycetes</taxon>
        <taxon>Streptosporangiales</taxon>
        <taxon>Streptosporangiaceae</taxon>
        <taxon>Acrocarpospora</taxon>
    </lineage>
</organism>
<keyword evidence="2" id="KW-1185">Reference proteome</keyword>
<dbReference type="InterPro" id="IPR017517">
    <property type="entry name" value="Maleyloyr_isom"/>
</dbReference>
<comment type="caution">
    <text evidence="1">The sequence shown here is derived from an EMBL/GenBank/DDBJ whole genome shotgun (WGS) entry which is preliminary data.</text>
</comment>
<evidence type="ECO:0000313" key="2">
    <source>
        <dbReference type="Proteomes" id="UP000334990"/>
    </source>
</evidence>
<dbReference type="NCBIfam" id="TIGR03086">
    <property type="entry name" value="TIGR03086 family metal-binding protein"/>
    <property type="match status" value="1"/>
</dbReference>
<reference evidence="1 2" key="1">
    <citation type="submission" date="2019-10" db="EMBL/GenBank/DDBJ databases">
        <title>Whole genome shotgun sequence of Acrocarpospora corrugata NBRC 13972.</title>
        <authorList>
            <person name="Ichikawa N."/>
            <person name="Kimura A."/>
            <person name="Kitahashi Y."/>
            <person name="Komaki H."/>
            <person name="Oguchi A."/>
        </authorList>
    </citation>
    <scope>NUCLEOTIDE SEQUENCE [LARGE SCALE GENOMIC DNA]</scope>
    <source>
        <strain evidence="1 2">NBRC 13972</strain>
    </source>
</reference>
<protein>
    <recommendedName>
        <fullName evidence="3">TIGR03086 family protein</fullName>
    </recommendedName>
</protein>